<dbReference type="Proteomes" id="UP000887565">
    <property type="component" value="Unplaced"/>
</dbReference>
<protein>
    <submittedName>
        <fullName evidence="2">Uncharacterized protein</fullName>
    </submittedName>
</protein>
<name>A0A915HTQ7_ROMCU</name>
<proteinExistence type="predicted"/>
<dbReference type="WBParaSite" id="nRc.2.0.1.t04792-RA">
    <property type="protein sequence ID" value="nRc.2.0.1.t04792-RA"/>
    <property type="gene ID" value="nRc.2.0.1.g04792"/>
</dbReference>
<evidence type="ECO:0000313" key="2">
    <source>
        <dbReference type="WBParaSite" id="nRc.2.0.1.t04792-RA"/>
    </source>
</evidence>
<dbReference type="AlphaFoldDB" id="A0A915HTQ7"/>
<sequence>MICSYDNKYRELMGDLFSRELKNFVSGIPVVLFWYDRKEKKAGKRLLVFPAKLKRFLFCSRALSTFASARCRATMLTRAPQKDLVRNSSSKIRNSGAVTSVEVLLGGARAFLPLASIGYGFAIRAIVPTNWRVSETWSRRNISPAFLADAVAFLLLTKIGYVVADPNIAPQNCRVLAPWIGGKISPTRAILYSSSACSLRSISPLIQSPVWDDFLGGAGANQLLAILDYFPIEP</sequence>
<accession>A0A915HTQ7</accession>
<reference evidence="2" key="1">
    <citation type="submission" date="2022-11" db="UniProtKB">
        <authorList>
            <consortium name="WormBaseParasite"/>
        </authorList>
    </citation>
    <scope>IDENTIFICATION</scope>
</reference>
<organism evidence="1 2">
    <name type="scientific">Romanomermis culicivorax</name>
    <name type="common">Nematode worm</name>
    <dbReference type="NCBI Taxonomy" id="13658"/>
    <lineage>
        <taxon>Eukaryota</taxon>
        <taxon>Metazoa</taxon>
        <taxon>Ecdysozoa</taxon>
        <taxon>Nematoda</taxon>
        <taxon>Enoplea</taxon>
        <taxon>Dorylaimia</taxon>
        <taxon>Mermithida</taxon>
        <taxon>Mermithoidea</taxon>
        <taxon>Mermithidae</taxon>
        <taxon>Romanomermis</taxon>
    </lineage>
</organism>
<keyword evidence="1" id="KW-1185">Reference proteome</keyword>
<evidence type="ECO:0000313" key="1">
    <source>
        <dbReference type="Proteomes" id="UP000887565"/>
    </source>
</evidence>